<dbReference type="Proteomes" id="UP001205890">
    <property type="component" value="Unassembled WGS sequence"/>
</dbReference>
<dbReference type="InterPro" id="IPR036909">
    <property type="entry name" value="Cyt_c-like_dom_sf"/>
</dbReference>
<dbReference type="RefSeq" id="WP_254746131.1">
    <property type="nucleotide sequence ID" value="NZ_JANCLU010000029.1"/>
</dbReference>
<keyword evidence="2" id="KW-0813">Transport</keyword>
<keyword evidence="3 8" id="KW-0349">Heme</keyword>
<keyword evidence="7 8" id="KW-0408">Iron</keyword>
<feature type="region of interest" description="Disordered" evidence="9">
    <location>
        <begin position="147"/>
        <end position="185"/>
    </location>
</feature>
<proteinExistence type="predicted"/>
<gene>
    <name evidence="11" type="ORF">NK718_20315</name>
</gene>
<evidence type="ECO:0000259" key="10">
    <source>
        <dbReference type="PROSITE" id="PS51007"/>
    </source>
</evidence>
<feature type="compositionally biased region" description="Basic and acidic residues" evidence="9">
    <location>
        <begin position="151"/>
        <end position="163"/>
    </location>
</feature>
<dbReference type="PANTHER" id="PTHR35008:SF4">
    <property type="entry name" value="BLL4482 PROTEIN"/>
    <property type="match status" value="1"/>
</dbReference>
<protein>
    <submittedName>
        <fullName evidence="11">C-type cytochrome</fullName>
    </submittedName>
</protein>
<evidence type="ECO:0000256" key="2">
    <source>
        <dbReference type="ARBA" id="ARBA00022448"/>
    </source>
</evidence>
<keyword evidence="12" id="KW-1185">Reference proteome</keyword>
<comment type="caution">
    <text evidence="11">The sequence shown here is derived from an EMBL/GenBank/DDBJ whole genome shotgun (WGS) entry which is preliminary data.</text>
</comment>
<dbReference type="Pfam" id="PF13442">
    <property type="entry name" value="Cytochrome_CBB3"/>
    <property type="match status" value="1"/>
</dbReference>
<dbReference type="InterPro" id="IPR051459">
    <property type="entry name" value="Cytochrome_c-type_DH"/>
</dbReference>
<keyword evidence="5 8" id="KW-0479">Metal-binding</keyword>
<dbReference type="PANTHER" id="PTHR35008">
    <property type="entry name" value="BLL4482 PROTEIN-RELATED"/>
    <property type="match status" value="1"/>
</dbReference>
<dbReference type="SUPFAM" id="SSF46626">
    <property type="entry name" value="Cytochrome c"/>
    <property type="match status" value="1"/>
</dbReference>
<evidence type="ECO:0000256" key="9">
    <source>
        <dbReference type="SAM" id="MobiDB-lite"/>
    </source>
</evidence>
<evidence type="ECO:0000256" key="4">
    <source>
        <dbReference type="ARBA" id="ARBA00022660"/>
    </source>
</evidence>
<accession>A0ABT1LKV3</accession>
<sequence>MRTLAIALVLLSLAACQREERALRGDPMADESREKIALTSLSPGDSGPIEVRTGRGEEYTGNAYHQSEGKKLFKQMNCNGCHANGGGGMGVPLMDDTWIYGGRIENVVQTIREGRPNGMPSFRGKLPDEQIWQLAAYVLSMSRAVPQDVAPSRDDDMHPRPAESRQPAVTGVQGGTVPPSGEAPQ</sequence>
<dbReference type="InterPro" id="IPR008168">
    <property type="entry name" value="Cyt_C_IC"/>
</dbReference>
<evidence type="ECO:0000256" key="1">
    <source>
        <dbReference type="ARBA" id="ARBA00001926"/>
    </source>
</evidence>
<comment type="cofactor">
    <cofactor evidence="1">
        <name>heme c</name>
        <dbReference type="ChEBI" id="CHEBI:61717"/>
    </cofactor>
</comment>
<reference evidence="11 12" key="1">
    <citation type="submission" date="2022-07" db="EMBL/GenBank/DDBJ databases">
        <authorList>
            <person name="Li W.-J."/>
            <person name="Deng Q.-Q."/>
        </authorList>
    </citation>
    <scope>NUCLEOTIDE SEQUENCE [LARGE SCALE GENOMIC DNA]</scope>
    <source>
        <strain evidence="11 12">SYSU M60028</strain>
    </source>
</reference>
<dbReference type="PROSITE" id="PS51257">
    <property type="entry name" value="PROKAR_LIPOPROTEIN"/>
    <property type="match status" value="1"/>
</dbReference>
<dbReference type="InterPro" id="IPR009056">
    <property type="entry name" value="Cyt_c-like_dom"/>
</dbReference>
<evidence type="ECO:0000256" key="3">
    <source>
        <dbReference type="ARBA" id="ARBA00022617"/>
    </source>
</evidence>
<evidence type="ECO:0000256" key="8">
    <source>
        <dbReference type="PROSITE-ProRule" id="PRU00433"/>
    </source>
</evidence>
<keyword evidence="6" id="KW-0249">Electron transport</keyword>
<dbReference type="EMBL" id="JANCLU010000029">
    <property type="protein sequence ID" value="MCP8940878.1"/>
    <property type="molecule type" value="Genomic_DNA"/>
</dbReference>
<dbReference type="Gene3D" id="1.10.760.10">
    <property type="entry name" value="Cytochrome c-like domain"/>
    <property type="match status" value="1"/>
</dbReference>
<evidence type="ECO:0000256" key="5">
    <source>
        <dbReference type="ARBA" id="ARBA00022723"/>
    </source>
</evidence>
<organism evidence="11 12">
    <name type="scientific">Alsobacter ponti</name>
    <dbReference type="NCBI Taxonomy" id="2962936"/>
    <lineage>
        <taxon>Bacteria</taxon>
        <taxon>Pseudomonadati</taxon>
        <taxon>Pseudomonadota</taxon>
        <taxon>Alphaproteobacteria</taxon>
        <taxon>Hyphomicrobiales</taxon>
        <taxon>Alsobacteraceae</taxon>
        <taxon>Alsobacter</taxon>
    </lineage>
</organism>
<dbReference type="PRINTS" id="PR00605">
    <property type="entry name" value="CYTCHROMECIC"/>
</dbReference>
<feature type="domain" description="Cytochrome c" evidence="10">
    <location>
        <begin position="64"/>
        <end position="142"/>
    </location>
</feature>
<name>A0ABT1LKV3_9HYPH</name>
<dbReference type="PROSITE" id="PS51007">
    <property type="entry name" value="CYTC"/>
    <property type="match status" value="1"/>
</dbReference>
<keyword evidence="4" id="KW-0679">Respiratory chain</keyword>
<evidence type="ECO:0000313" key="11">
    <source>
        <dbReference type="EMBL" id="MCP8940878.1"/>
    </source>
</evidence>
<evidence type="ECO:0000256" key="7">
    <source>
        <dbReference type="ARBA" id="ARBA00023004"/>
    </source>
</evidence>
<evidence type="ECO:0000313" key="12">
    <source>
        <dbReference type="Proteomes" id="UP001205890"/>
    </source>
</evidence>
<evidence type="ECO:0000256" key="6">
    <source>
        <dbReference type="ARBA" id="ARBA00022982"/>
    </source>
</evidence>